<dbReference type="RefSeq" id="WP_173059278.1">
    <property type="nucleotide sequence ID" value="NZ_BLPF01000002.1"/>
</dbReference>
<evidence type="ECO:0000313" key="3">
    <source>
        <dbReference type="Proteomes" id="UP000482800"/>
    </source>
</evidence>
<feature type="region of interest" description="Disordered" evidence="1">
    <location>
        <begin position="117"/>
        <end position="140"/>
    </location>
</feature>
<dbReference type="AlphaFoldDB" id="A0A6V8KBS3"/>
<protein>
    <submittedName>
        <fullName evidence="2">Uncharacterized protein</fullName>
    </submittedName>
</protein>
<gene>
    <name evidence="2" type="ORF">Phou_050600</name>
</gene>
<organism evidence="2 3">
    <name type="scientific">Phytohabitans houttuyneae</name>
    <dbReference type="NCBI Taxonomy" id="1076126"/>
    <lineage>
        <taxon>Bacteria</taxon>
        <taxon>Bacillati</taxon>
        <taxon>Actinomycetota</taxon>
        <taxon>Actinomycetes</taxon>
        <taxon>Micromonosporales</taxon>
        <taxon>Micromonosporaceae</taxon>
    </lineage>
</organism>
<dbReference type="EMBL" id="BLPF01000002">
    <property type="protein sequence ID" value="GFJ80880.1"/>
    <property type="molecule type" value="Genomic_DNA"/>
</dbReference>
<comment type="caution">
    <text evidence="2">The sequence shown here is derived from an EMBL/GenBank/DDBJ whole genome shotgun (WGS) entry which is preliminary data.</text>
</comment>
<evidence type="ECO:0000313" key="2">
    <source>
        <dbReference type="EMBL" id="GFJ80880.1"/>
    </source>
</evidence>
<sequence length="140" mass="15425">MPQHRQYGLVDREQVDRGVGERGTCLVQYRVRPGVARPVAQARASDPALSVLDAQLGGEVVGDDRERAPITIRADQPPAEVHIAVVNQAVVDRGHVRHVAVRNQPYRGVRDDHVRLRADPVDSGPPCGMRRAFEPAQHIP</sequence>
<keyword evidence="3" id="KW-1185">Reference proteome</keyword>
<accession>A0A6V8KBS3</accession>
<dbReference type="Proteomes" id="UP000482800">
    <property type="component" value="Unassembled WGS sequence"/>
</dbReference>
<evidence type="ECO:0000256" key="1">
    <source>
        <dbReference type="SAM" id="MobiDB-lite"/>
    </source>
</evidence>
<reference evidence="2 3" key="2">
    <citation type="submission" date="2020-03" db="EMBL/GenBank/DDBJ databases">
        <authorList>
            <person name="Ichikawa N."/>
            <person name="Kimura A."/>
            <person name="Kitahashi Y."/>
            <person name="Uohara A."/>
        </authorList>
    </citation>
    <scope>NUCLEOTIDE SEQUENCE [LARGE SCALE GENOMIC DNA]</scope>
    <source>
        <strain evidence="2 3">NBRC 108639</strain>
    </source>
</reference>
<proteinExistence type="predicted"/>
<reference evidence="2 3" key="1">
    <citation type="submission" date="2020-03" db="EMBL/GenBank/DDBJ databases">
        <title>Whole genome shotgun sequence of Phytohabitans houttuyneae NBRC 108639.</title>
        <authorList>
            <person name="Komaki H."/>
            <person name="Tamura T."/>
        </authorList>
    </citation>
    <scope>NUCLEOTIDE SEQUENCE [LARGE SCALE GENOMIC DNA]</scope>
    <source>
        <strain evidence="2 3">NBRC 108639</strain>
    </source>
</reference>
<name>A0A6V8KBS3_9ACTN</name>